<dbReference type="Pfam" id="PF04536">
    <property type="entry name" value="TPM_phosphatase"/>
    <property type="match status" value="1"/>
</dbReference>
<dbReference type="AlphaFoldDB" id="A0A524RPM8"/>
<evidence type="ECO:0000313" key="3">
    <source>
        <dbReference type="EMBL" id="TGG93764.1"/>
    </source>
</evidence>
<name>A0A524RPM8_9CHRO</name>
<protein>
    <submittedName>
        <fullName evidence="3">TPM domain-containing protein</fullName>
    </submittedName>
</protein>
<evidence type="ECO:0000256" key="1">
    <source>
        <dbReference type="SAM" id="Phobius"/>
    </source>
</evidence>
<feature type="transmembrane region" description="Helical" evidence="1">
    <location>
        <begin position="211"/>
        <end position="232"/>
    </location>
</feature>
<feature type="transmembrane region" description="Helical" evidence="1">
    <location>
        <begin position="180"/>
        <end position="199"/>
    </location>
</feature>
<feature type="transmembrane region" description="Helical" evidence="1">
    <location>
        <begin position="238"/>
        <end position="257"/>
    </location>
</feature>
<organism evidence="3 4">
    <name type="scientific">Aphanocapsa feldmannii 277cV</name>
    <dbReference type="NCBI Taxonomy" id="2507553"/>
    <lineage>
        <taxon>Bacteria</taxon>
        <taxon>Bacillati</taxon>
        <taxon>Cyanobacteriota</taxon>
        <taxon>Cyanophyceae</taxon>
        <taxon>Oscillatoriophycideae</taxon>
        <taxon>Chroococcales</taxon>
        <taxon>Microcystaceae</taxon>
        <taxon>Aphanocapsa</taxon>
    </lineage>
</organism>
<keyword evidence="1" id="KW-1133">Transmembrane helix</keyword>
<feature type="domain" description="TPM" evidence="2">
    <location>
        <begin position="47"/>
        <end position="146"/>
    </location>
</feature>
<keyword evidence="1" id="KW-0472">Membrane</keyword>
<keyword evidence="1" id="KW-0812">Transmembrane</keyword>
<dbReference type="PANTHER" id="PTHR35514">
    <property type="entry name" value="THYLAKOID LUMENAL 15.0 KDA PROTEIN 2, CHLOROPLASTIC"/>
    <property type="match status" value="1"/>
</dbReference>
<accession>A0A524RPM8</accession>
<evidence type="ECO:0000259" key="2">
    <source>
        <dbReference type="Pfam" id="PF04536"/>
    </source>
</evidence>
<sequence>MGRSRNPAMAWLVGVLLSLALTLAGPVPMAVQAYDNPELLPGRQAAVIDLARVFTEPQRQSLNTELERFEAEQGWKIRVLTQYDRTPGLAVKEYWDLDETSLLVVADPRGGNLLNFNVGEALFALMPRTYWVELQTRFGNQFFVRDNGEDAAVLTAVHSVEGCLEQGGCQVVPGLPREQWLLTLAISLLGGLVVGFAAHPRRRGDTIAWTWVLLLSPLWVMLFGVLGLGPILTRTHDALPILCNSIGFLATATAAYLTHQLWEGRSEASGG</sequence>
<reference evidence="3 4" key="1">
    <citation type="journal article" date="2019" name="mSystems">
        <title>Life at home and on the roam: Genomic adaptions reflect the dual lifestyle of an intracellular, facultative symbiont.</title>
        <authorList>
            <person name="Burgsdorf I."/>
        </authorList>
    </citation>
    <scope>NUCLEOTIDE SEQUENCE [LARGE SCALE GENOMIC DNA]</scope>
    <source>
        <strain evidence="3">277cV</strain>
    </source>
</reference>
<dbReference type="Proteomes" id="UP000317990">
    <property type="component" value="Unassembled WGS sequence"/>
</dbReference>
<dbReference type="InterPro" id="IPR007621">
    <property type="entry name" value="TPM_dom"/>
</dbReference>
<comment type="caution">
    <text evidence="3">The sequence shown here is derived from an EMBL/GenBank/DDBJ whole genome shotgun (WGS) entry which is preliminary data.</text>
</comment>
<dbReference type="EMBL" id="SRMO01000050">
    <property type="protein sequence ID" value="TGG93764.1"/>
    <property type="molecule type" value="Genomic_DNA"/>
</dbReference>
<evidence type="ECO:0000313" key="4">
    <source>
        <dbReference type="Proteomes" id="UP000317990"/>
    </source>
</evidence>
<gene>
    <name evidence="3" type="ORF">ERJ67_03830</name>
</gene>
<dbReference type="PANTHER" id="PTHR35514:SF1">
    <property type="entry name" value="THYLAKOID LUMENAL 15.0 KDA PROTEIN 2, CHLOROPLASTIC"/>
    <property type="match status" value="1"/>
</dbReference>
<proteinExistence type="predicted"/>